<dbReference type="PANTHER" id="PTHR24193:SF121">
    <property type="entry name" value="ADA2A-CONTAINING COMPLEX COMPONENT 3, ISOFORM D"/>
    <property type="match status" value="1"/>
</dbReference>
<dbReference type="InterPro" id="IPR050663">
    <property type="entry name" value="Ankyrin-SOCS_Box"/>
</dbReference>
<feature type="repeat" description="ANK" evidence="3">
    <location>
        <begin position="140"/>
        <end position="172"/>
    </location>
</feature>
<dbReference type="PROSITE" id="PS50297">
    <property type="entry name" value="ANK_REP_REGION"/>
    <property type="match status" value="4"/>
</dbReference>
<evidence type="ECO:0000256" key="1">
    <source>
        <dbReference type="ARBA" id="ARBA00022737"/>
    </source>
</evidence>
<evidence type="ECO:0000256" key="3">
    <source>
        <dbReference type="PROSITE-ProRule" id="PRU00023"/>
    </source>
</evidence>
<name>A0A6H5IIE1_9HYME</name>
<dbReference type="Pfam" id="PF00023">
    <property type="entry name" value="Ank"/>
    <property type="match status" value="1"/>
</dbReference>
<dbReference type="GO" id="GO:0045944">
    <property type="term" value="P:positive regulation of transcription by RNA polymerase II"/>
    <property type="evidence" value="ECO:0007669"/>
    <property type="project" value="TreeGrafter"/>
</dbReference>
<dbReference type="OrthoDB" id="448455at2759"/>
<keyword evidence="2 3" id="KW-0040">ANK repeat</keyword>
<gene>
    <name evidence="4" type="ORF">TBRA_LOCUS7028</name>
</gene>
<dbReference type="SMART" id="SM00248">
    <property type="entry name" value="ANK"/>
    <property type="match status" value="8"/>
</dbReference>
<dbReference type="EMBL" id="CADCXV010000772">
    <property type="protein sequence ID" value="CAB0035130.1"/>
    <property type="molecule type" value="Genomic_DNA"/>
</dbReference>
<dbReference type="Gene3D" id="1.25.40.20">
    <property type="entry name" value="Ankyrin repeat-containing domain"/>
    <property type="match status" value="4"/>
</dbReference>
<dbReference type="AlphaFoldDB" id="A0A6H5IIE1"/>
<dbReference type="PRINTS" id="PR01415">
    <property type="entry name" value="ANKYRIN"/>
</dbReference>
<dbReference type="PROSITE" id="PS50088">
    <property type="entry name" value="ANK_REPEAT"/>
    <property type="match status" value="5"/>
</dbReference>
<dbReference type="InterPro" id="IPR002110">
    <property type="entry name" value="Ankyrin_rpt"/>
</dbReference>
<keyword evidence="1" id="KW-0677">Repeat</keyword>
<proteinExistence type="predicted"/>
<evidence type="ECO:0000256" key="2">
    <source>
        <dbReference type="ARBA" id="ARBA00023043"/>
    </source>
</evidence>
<protein>
    <submittedName>
        <fullName evidence="4">Uncharacterized protein</fullName>
    </submittedName>
</protein>
<reference evidence="4 5" key="1">
    <citation type="submission" date="2020-02" db="EMBL/GenBank/DDBJ databases">
        <authorList>
            <person name="Ferguson B K."/>
        </authorList>
    </citation>
    <scope>NUCLEOTIDE SEQUENCE [LARGE SCALE GENOMIC DNA]</scope>
</reference>
<feature type="repeat" description="ANK" evidence="3">
    <location>
        <begin position="318"/>
        <end position="350"/>
    </location>
</feature>
<evidence type="ECO:0000313" key="4">
    <source>
        <dbReference type="EMBL" id="CAB0035130.1"/>
    </source>
</evidence>
<sequence>MGNCGQSAILDKLKVSREETDWEIEEERVRLLRRVDELLMKWRGRLPNLLSIFRADEIECLLSEAVKNGRNCQEIRFIALVASSGYTDEPRFDQDNNLSERRATPLHRVIAREAKHKYKYIIPNLFRIYDRFDVNYTDESGYTHFHVACACGREDVVEKFLELGQDPDCLGYVDSPLNLALANDHAAIAESLLRSGANPNSADAEGSTPLHLICKGERDSCHLAKVILELDSDKYQPVRIDARDNEGNTPLHLALRHGHKKLAAFLLRKGADPNSTNEKGSSPLHIICNYHRDEWVEIFFFVVDDTRQKVRVDARDKLGRTPLHLALIRSLERVAELLLRRGADPNCPNNDGSSPLHIICKEMLARRHDGAILPALQHDHKRVAELLLMRDADPNSSNIEGSTPLHVICDKKYNDGSVMMFFEICAEKNQLVQVDARDKKGQTPLQLAAANLVPSVVELLLIHDADLSSFDFPTESHFDERFDPKKDYSSSYRLRLVSGFLGVIEHLEDKGYELSRSDALLVVRFFSKHGLFEKSGCLDESWYDDEEFARKAENTKIKPDLSLHDLIELRPDEAAKLVTYRDYLKLARSEKLSEFHRGPRRACALRLCDKLSRGFFRSWAVYFFMELTHYRLPFECYVINTGLIIRSRRYAIYVYYRQKQQCL</sequence>
<dbReference type="PANTHER" id="PTHR24193">
    <property type="entry name" value="ANKYRIN REPEAT PROTEIN"/>
    <property type="match status" value="1"/>
</dbReference>
<organism evidence="4 5">
    <name type="scientific">Trichogramma brassicae</name>
    <dbReference type="NCBI Taxonomy" id="86971"/>
    <lineage>
        <taxon>Eukaryota</taxon>
        <taxon>Metazoa</taxon>
        <taxon>Ecdysozoa</taxon>
        <taxon>Arthropoda</taxon>
        <taxon>Hexapoda</taxon>
        <taxon>Insecta</taxon>
        <taxon>Pterygota</taxon>
        <taxon>Neoptera</taxon>
        <taxon>Endopterygota</taxon>
        <taxon>Hymenoptera</taxon>
        <taxon>Apocrita</taxon>
        <taxon>Proctotrupomorpha</taxon>
        <taxon>Chalcidoidea</taxon>
        <taxon>Trichogrammatidae</taxon>
        <taxon>Trichogramma</taxon>
    </lineage>
</organism>
<evidence type="ECO:0000313" key="5">
    <source>
        <dbReference type="Proteomes" id="UP000479190"/>
    </source>
</evidence>
<feature type="repeat" description="ANK" evidence="3">
    <location>
        <begin position="440"/>
        <end position="472"/>
    </location>
</feature>
<feature type="repeat" description="ANK" evidence="3">
    <location>
        <begin position="246"/>
        <end position="278"/>
    </location>
</feature>
<dbReference type="InterPro" id="IPR036770">
    <property type="entry name" value="Ankyrin_rpt-contain_sf"/>
</dbReference>
<accession>A0A6H5IIE1</accession>
<dbReference type="GO" id="GO:0005634">
    <property type="term" value="C:nucleus"/>
    <property type="evidence" value="ECO:0007669"/>
    <property type="project" value="TreeGrafter"/>
</dbReference>
<dbReference type="Pfam" id="PF12796">
    <property type="entry name" value="Ank_2"/>
    <property type="match status" value="2"/>
</dbReference>
<keyword evidence="5" id="KW-1185">Reference proteome</keyword>
<dbReference type="Proteomes" id="UP000479190">
    <property type="component" value="Unassembled WGS sequence"/>
</dbReference>
<dbReference type="GO" id="GO:0000976">
    <property type="term" value="F:transcription cis-regulatory region binding"/>
    <property type="evidence" value="ECO:0007669"/>
    <property type="project" value="TreeGrafter"/>
</dbReference>
<dbReference type="SUPFAM" id="SSF48403">
    <property type="entry name" value="Ankyrin repeat"/>
    <property type="match status" value="1"/>
</dbReference>
<feature type="repeat" description="ANK" evidence="3">
    <location>
        <begin position="172"/>
        <end position="204"/>
    </location>
</feature>